<proteinExistence type="predicted"/>
<dbReference type="AlphaFoldDB" id="A0A318R354"/>
<protein>
    <submittedName>
        <fullName evidence="1">Uncharacterized protein</fullName>
    </submittedName>
</protein>
<organism evidence="1 2">
    <name type="scientific">Prochlorococcus marinus XMU1408</name>
    <dbReference type="NCBI Taxonomy" id="2213228"/>
    <lineage>
        <taxon>Bacteria</taxon>
        <taxon>Bacillati</taxon>
        <taxon>Cyanobacteriota</taxon>
        <taxon>Cyanophyceae</taxon>
        <taxon>Synechococcales</taxon>
        <taxon>Prochlorococcaceae</taxon>
        <taxon>Prochlorococcus</taxon>
    </lineage>
</organism>
<accession>A0A318R354</accession>
<evidence type="ECO:0000313" key="1">
    <source>
        <dbReference type="EMBL" id="PYE01331.1"/>
    </source>
</evidence>
<dbReference type="OrthoDB" id="541430at2"/>
<dbReference type="Proteomes" id="UP000247807">
    <property type="component" value="Unassembled WGS sequence"/>
</dbReference>
<dbReference type="EMBL" id="QJUE01000005">
    <property type="protein sequence ID" value="PYE01331.1"/>
    <property type="molecule type" value="Genomic_DNA"/>
</dbReference>
<evidence type="ECO:0000313" key="2">
    <source>
        <dbReference type="Proteomes" id="UP000247807"/>
    </source>
</evidence>
<sequence length="75" mass="8607">MDICLFEKRNGTQIEPNSIHGMLWLQTHFETSHWESISNNLVLIPTKDAHMLCEDAMNAGINVNFIHSLTQIDKI</sequence>
<dbReference type="RefSeq" id="WP_158467160.1">
    <property type="nucleotide sequence ID" value="NZ_QJUE01000005.1"/>
</dbReference>
<gene>
    <name evidence="1" type="ORF">DNJ73_07940</name>
</gene>
<comment type="caution">
    <text evidence="1">The sequence shown here is derived from an EMBL/GenBank/DDBJ whole genome shotgun (WGS) entry which is preliminary data.</text>
</comment>
<name>A0A318R354_PROMR</name>
<reference evidence="1 2" key="1">
    <citation type="journal article" date="2018" name="Appl. Environ. Microbiol.">
        <title>Genome rearrangement shapes Prochlorococcus ecological adaptation.</title>
        <authorList>
            <person name="Yan W."/>
            <person name="Wei S."/>
            <person name="Wang Q."/>
            <person name="Xiao X."/>
            <person name="Zeng Q."/>
            <person name="Jiao N."/>
            <person name="Zhang R."/>
        </authorList>
    </citation>
    <scope>NUCLEOTIDE SEQUENCE [LARGE SCALE GENOMIC DNA]</scope>
    <source>
        <strain evidence="1 2">XMU1408</strain>
    </source>
</reference>